<dbReference type="EMBL" id="AGNL01005813">
    <property type="protein sequence ID" value="EJK72449.1"/>
    <property type="molecule type" value="Genomic_DNA"/>
</dbReference>
<feature type="compositionally biased region" description="Basic and acidic residues" evidence="1">
    <location>
        <begin position="74"/>
        <end position="90"/>
    </location>
</feature>
<gene>
    <name evidence="2" type="ORF">THAOC_06021</name>
</gene>
<name>K0T5N3_THAOC</name>
<sequence>MRSLCCTTPLALGTRCTVSSRATWQILAAALEGQILARVGVYRLKKEHGAGEAVPEHRSDFFALDTGRGSVASTRDDAREASHWVRDDATIKQTRQPRRQRSR</sequence>
<protein>
    <submittedName>
        <fullName evidence="2">Uncharacterized protein</fullName>
    </submittedName>
</protein>
<organism evidence="2 3">
    <name type="scientific">Thalassiosira oceanica</name>
    <name type="common">Marine diatom</name>
    <dbReference type="NCBI Taxonomy" id="159749"/>
    <lineage>
        <taxon>Eukaryota</taxon>
        <taxon>Sar</taxon>
        <taxon>Stramenopiles</taxon>
        <taxon>Ochrophyta</taxon>
        <taxon>Bacillariophyta</taxon>
        <taxon>Coscinodiscophyceae</taxon>
        <taxon>Thalassiosirophycidae</taxon>
        <taxon>Thalassiosirales</taxon>
        <taxon>Thalassiosiraceae</taxon>
        <taxon>Thalassiosira</taxon>
    </lineage>
</organism>
<keyword evidence="3" id="KW-1185">Reference proteome</keyword>
<accession>K0T5N3</accession>
<dbReference type="Proteomes" id="UP000266841">
    <property type="component" value="Unassembled WGS sequence"/>
</dbReference>
<proteinExistence type="predicted"/>
<dbReference type="AlphaFoldDB" id="K0T5N3"/>
<reference evidence="2 3" key="1">
    <citation type="journal article" date="2012" name="Genome Biol.">
        <title>Genome and low-iron response of an oceanic diatom adapted to chronic iron limitation.</title>
        <authorList>
            <person name="Lommer M."/>
            <person name="Specht M."/>
            <person name="Roy A.S."/>
            <person name="Kraemer L."/>
            <person name="Andreson R."/>
            <person name="Gutowska M.A."/>
            <person name="Wolf J."/>
            <person name="Bergner S.V."/>
            <person name="Schilhabel M.B."/>
            <person name="Klostermeier U.C."/>
            <person name="Beiko R.G."/>
            <person name="Rosenstiel P."/>
            <person name="Hippler M."/>
            <person name="Laroche J."/>
        </authorList>
    </citation>
    <scope>NUCLEOTIDE SEQUENCE [LARGE SCALE GENOMIC DNA]</scope>
    <source>
        <strain evidence="2 3">CCMP1005</strain>
    </source>
</reference>
<feature type="region of interest" description="Disordered" evidence="1">
    <location>
        <begin position="71"/>
        <end position="103"/>
    </location>
</feature>
<comment type="caution">
    <text evidence="2">The sequence shown here is derived from an EMBL/GenBank/DDBJ whole genome shotgun (WGS) entry which is preliminary data.</text>
</comment>
<evidence type="ECO:0000256" key="1">
    <source>
        <dbReference type="SAM" id="MobiDB-lite"/>
    </source>
</evidence>
<evidence type="ECO:0000313" key="2">
    <source>
        <dbReference type="EMBL" id="EJK72449.1"/>
    </source>
</evidence>
<evidence type="ECO:0000313" key="3">
    <source>
        <dbReference type="Proteomes" id="UP000266841"/>
    </source>
</evidence>